<organism evidence="2 3">
    <name type="scientific">Puccinia graminis f. sp. tritici</name>
    <dbReference type="NCBI Taxonomy" id="56615"/>
    <lineage>
        <taxon>Eukaryota</taxon>
        <taxon>Fungi</taxon>
        <taxon>Dikarya</taxon>
        <taxon>Basidiomycota</taxon>
        <taxon>Pucciniomycotina</taxon>
        <taxon>Pucciniomycetes</taxon>
        <taxon>Pucciniales</taxon>
        <taxon>Pucciniaceae</taxon>
        <taxon>Puccinia</taxon>
    </lineage>
</organism>
<feature type="compositionally biased region" description="Low complexity" evidence="1">
    <location>
        <begin position="250"/>
        <end position="260"/>
    </location>
</feature>
<feature type="region of interest" description="Disordered" evidence="1">
    <location>
        <begin position="245"/>
        <end position="281"/>
    </location>
</feature>
<proteinExistence type="predicted"/>
<dbReference type="AlphaFoldDB" id="A0A5B0PQA8"/>
<name>A0A5B0PQA8_PUCGR</name>
<dbReference type="Proteomes" id="UP000324748">
    <property type="component" value="Unassembled WGS sequence"/>
</dbReference>
<accession>A0A5B0PQA8</accession>
<evidence type="ECO:0000256" key="1">
    <source>
        <dbReference type="SAM" id="MobiDB-lite"/>
    </source>
</evidence>
<protein>
    <submittedName>
        <fullName evidence="2">Uncharacterized protein</fullName>
    </submittedName>
</protein>
<sequence>MQTNWKTRLATFVAHVNILAVKSGAPPGKLIELDRKEAYNYGHRNHHFLGEPVALDLSLSLGARNSDLPPMMPRWTSSEIYRLGDSNQANMIGHQALTQGLETQNKFQPGSSSNVQARETDFFAFPPGISKKRQLNFHQSEEPFAPRNLHLHSNQHESIVEPVQYNSQIEHSPGPQLQLSLSLNPPEVFPKRQKLFGVTLEAPTINPEKNFVAHGSFDTPKFQMLVTPPEVNHRICVHDEALHKMGQGHSPSVSSNDSRSVGPMLSQSGKNLRKSEQKSTEEVRFTPLNIHGGQDGNSKLNVNQRNLDDYNKNKDPKKFWAMICGSILCVAKSDEQKLKSENMTKISKFFQSLWPKIHEIIKVECFPMGRVEKIPNFGQFLFQFSDLIWLINLRFLKSLGNLSPEGYLEETDLVHNWFLKLLEKRQESIKIGGPSQNIEAPENETNLEEVIEIISEYFSLMNKPQKIYIIQKRRAKHRKKIGVISERQSLITEAVTKLLACYYRSNYPDKWGKIFSAEGSFFLHISRINFEKLYIENILEDMEKVDPLLNLTLLPWKNPLKHNTSVIEELLEPFKKRLYSVLDWYVEEINNKRYPYHMKREHGFEIPQFHEEWNDHYEKEMSSTWKDVGLIVNHSERRNEIPEGFNIEFIFKKLKELRNTPQRCLFAEISDEQIGYFGKILWILNSKLIESLGYEDSGYFYMKEQEQLQKRFFDVLTFNQVDHQVSLDGSSSEIFQKALRTMQNLIITSLDAKNNGEKYEPNLIENRKRSKKPMKILEAATRFLEYHYYQQNPEKWLTVFHNQSNFFNSLKRTSRRVKYPTNYERFLKNCFPNISSVELIPWSMPISLTEKQQRIVMQLHRRSERV</sequence>
<reference evidence="2 3" key="1">
    <citation type="submission" date="2019-05" db="EMBL/GenBank/DDBJ databases">
        <title>Emergence of the Ug99 lineage of the wheat stem rust pathogen through somatic hybridization.</title>
        <authorList>
            <person name="Li F."/>
            <person name="Upadhyaya N.M."/>
            <person name="Sperschneider J."/>
            <person name="Matny O."/>
            <person name="Nguyen-Phuc H."/>
            <person name="Mago R."/>
            <person name="Raley C."/>
            <person name="Miller M.E."/>
            <person name="Silverstein K.A.T."/>
            <person name="Henningsen E."/>
            <person name="Hirsch C.D."/>
            <person name="Visser B."/>
            <person name="Pretorius Z.A."/>
            <person name="Steffenson B.J."/>
            <person name="Schwessinger B."/>
            <person name="Dodds P.N."/>
            <person name="Figueroa M."/>
        </authorList>
    </citation>
    <scope>NUCLEOTIDE SEQUENCE [LARGE SCALE GENOMIC DNA]</scope>
    <source>
        <strain evidence="2">21-0</strain>
    </source>
</reference>
<evidence type="ECO:0000313" key="2">
    <source>
        <dbReference type="EMBL" id="KAA1103865.1"/>
    </source>
</evidence>
<comment type="caution">
    <text evidence="2">The sequence shown here is derived from an EMBL/GenBank/DDBJ whole genome shotgun (WGS) entry which is preliminary data.</text>
</comment>
<keyword evidence="3" id="KW-1185">Reference proteome</keyword>
<dbReference type="EMBL" id="VSWC01000041">
    <property type="protein sequence ID" value="KAA1103865.1"/>
    <property type="molecule type" value="Genomic_DNA"/>
</dbReference>
<gene>
    <name evidence="2" type="ORF">PGT21_003081</name>
</gene>
<evidence type="ECO:0000313" key="3">
    <source>
        <dbReference type="Proteomes" id="UP000324748"/>
    </source>
</evidence>